<evidence type="ECO:0000313" key="3">
    <source>
        <dbReference type="EMBL" id="GAA3379452.1"/>
    </source>
</evidence>
<gene>
    <name evidence="3" type="ORF">GCM10020367_63040</name>
</gene>
<evidence type="ECO:0000313" key="4">
    <source>
        <dbReference type="Proteomes" id="UP001499990"/>
    </source>
</evidence>
<evidence type="ECO:0000256" key="1">
    <source>
        <dbReference type="SAM" id="MobiDB-lite"/>
    </source>
</evidence>
<organism evidence="3 4">
    <name type="scientific">Streptomyces sannanensis</name>
    <dbReference type="NCBI Taxonomy" id="285536"/>
    <lineage>
        <taxon>Bacteria</taxon>
        <taxon>Bacillati</taxon>
        <taxon>Actinomycetota</taxon>
        <taxon>Actinomycetes</taxon>
        <taxon>Kitasatosporales</taxon>
        <taxon>Streptomycetaceae</taxon>
        <taxon>Streptomyces</taxon>
    </lineage>
</organism>
<name>A0ABP6SM15_9ACTN</name>
<feature type="region of interest" description="Disordered" evidence="1">
    <location>
        <begin position="1"/>
        <end position="27"/>
    </location>
</feature>
<dbReference type="EMBL" id="BAAAYL010000001">
    <property type="protein sequence ID" value="GAA3379452.1"/>
    <property type="molecule type" value="Genomic_DNA"/>
</dbReference>
<proteinExistence type="predicted"/>
<dbReference type="Pfam" id="PF01261">
    <property type="entry name" value="AP_endonuc_2"/>
    <property type="match status" value="1"/>
</dbReference>
<protein>
    <recommendedName>
        <fullName evidence="2">Xylose isomerase-like TIM barrel domain-containing protein</fullName>
    </recommendedName>
</protein>
<comment type="caution">
    <text evidence="3">The sequence shown here is derived from an EMBL/GenBank/DDBJ whole genome shotgun (WGS) entry which is preliminary data.</text>
</comment>
<dbReference type="InterPro" id="IPR036237">
    <property type="entry name" value="Xyl_isomerase-like_sf"/>
</dbReference>
<dbReference type="PANTHER" id="PTHR12110">
    <property type="entry name" value="HYDROXYPYRUVATE ISOMERASE"/>
    <property type="match status" value="1"/>
</dbReference>
<dbReference type="Gene3D" id="3.20.20.150">
    <property type="entry name" value="Divalent-metal-dependent TIM barrel enzymes"/>
    <property type="match status" value="1"/>
</dbReference>
<dbReference type="Proteomes" id="UP001499990">
    <property type="component" value="Unassembled WGS sequence"/>
</dbReference>
<keyword evidence="4" id="KW-1185">Reference proteome</keyword>
<reference evidence="4" key="1">
    <citation type="journal article" date="2019" name="Int. J. Syst. Evol. Microbiol.">
        <title>The Global Catalogue of Microorganisms (GCM) 10K type strain sequencing project: providing services to taxonomists for standard genome sequencing and annotation.</title>
        <authorList>
            <consortium name="The Broad Institute Genomics Platform"/>
            <consortium name="The Broad Institute Genome Sequencing Center for Infectious Disease"/>
            <person name="Wu L."/>
            <person name="Ma J."/>
        </authorList>
    </citation>
    <scope>NUCLEOTIDE SEQUENCE [LARGE SCALE GENOMIC DNA]</scope>
    <source>
        <strain evidence="4">JCM 9651</strain>
    </source>
</reference>
<evidence type="ECO:0000259" key="2">
    <source>
        <dbReference type="Pfam" id="PF01261"/>
    </source>
</evidence>
<dbReference type="SUPFAM" id="SSF51658">
    <property type="entry name" value="Xylose isomerase-like"/>
    <property type="match status" value="1"/>
</dbReference>
<feature type="compositionally biased region" description="Polar residues" evidence="1">
    <location>
        <begin position="1"/>
        <end position="10"/>
    </location>
</feature>
<accession>A0ABP6SM15</accession>
<dbReference type="InterPro" id="IPR050312">
    <property type="entry name" value="IolE/XylAMocC-like"/>
</dbReference>
<sequence length="301" mass="32483">MEVSRISSDTDVLRPASGKPPASPLMGVSTSALADRAALDELLPYQPDVVEFYNYPSSMIGTIARFCSRHGIRPALHTPVPYDLEEPLRRFAPTGPDPAEAEAALLMALQTIRTAADLGAIHVVVHFPSPYPPYPVRGFAQRCADFLTALDDTAREHGVPVLVENLSTHPLLHTPKQYERALDGRPGLGLCLDLGHAHLGGEGCTPLRFGQVLGRTVRSMHVYNTTAERYATHGHEAAVPEQSGDDGYLDLAGVLPELVTLAEPAVVVLEHRPITGGPTAQERTADWVRELISSTPERGTS</sequence>
<dbReference type="InterPro" id="IPR013022">
    <property type="entry name" value="Xyl_isomerase-like_TIM-brl"/>
</dbReference>
<feature type="domain" description="Xylose isomerase-like TIM barrel" evidence="2">
    <location>
        <begin position="53"/>
        <end position="290"/>
    </location>
</feature>